<proteinExistence type="predicted"/>
<dbReference type="OrthoDB" id="10013708at2"/>
<keyword evidence="1" id="KW-1133">Transmembrane helix</keyword>
<dbReference type="RefSeq" id="WP_015147145.1">
    <property type="nucleotide sequence ID" value="NC_019693.1"/>
</dbReference>
<feature type="transmembrane region" description="Helical" evidence="1">
    <location>
        <begin position="37"/>
        <end position="59"/>
    </location>
</feature>
<keyword evidence="1" id="KW-0812">Transmembrane</keyword>
<evidence type="ECO:0000313" key="3">
    <source>
        <dbReference type="Proteomes" id="UP000010367"/>
    </source>
</evidence>
<organism evidence="2 3">
    <name type="scientific">Oscillatoria acuminata PCC 6304</name>
    <dbReference type="NCBI Taxonomy" id="56110"/>
    <lineage>
        <taxon>Bacteria</taxon>
        <taxon>Bacillati</taxon>
        <taxon>Cyanobacteriota</taxon>
        <taxon>Cyanophyceae</taxon>
        <taxon>Oscillatoriophycideae</taxon>
        <taxon>Oscillatoriales</taxon>
        <taxon>Oscillatoriaceae</taxon>
        <taxon>Oscillatoria</taxon>
    </lineage>
</organism>
<dbReference type="EMBL" id="CP003607">
    <property type="protein sequence ID" value="AFY80495.1"/>
    <property type="molecule type" value="Genomic_DNA"/>
</dbReference>
<dbReference type="Proteomes" id="UP000010367">
    <property type="component" value="Chromosome"/>
</dbReference>
<evidence type="ECO:0008006" key="4">
    <source>
        <dbReference type="Google" id="ProtNLM"/>
    </source>
</evidence>
<evidence type="ECO:0000256" key="1">
    <source>
        <dbReference type="SAM" id="Phobius"/>
    </source>
</evidence>
<sequence length="139" mass="15457">MKETVGSLRAYFGLIGVLSVLSTLGELYFYLSFQPGNLFGILLTLIGLGLSCLFLYFSFDLKKLLIKSPEFVSRVILVSAGFQIISLVFSLLWDNGVASIVKPGIGILICWYLLANINRLSRSLQEEMAQKPNENKTDN</sequence>
<accession>K9TD80</accession>
<keyword evidence="1" id="KW-0472">Membrane</keyword>
<keyword evidence="3" id="KW-1185">Reference proteome</keyword>
<feature type="transmembrane region" description="Helical" evidence="1">
    <location>
        <begin position="97"/>
        <end position="115"/>
    </location>
</feature>
<feature type="transmembrane region" description="Helical" evidence="1">
    <location>
        <begin position="71"/>
        <end position="91"/>
    </location>
</feature>
<feature type="transmembrane region" description="Helical" evidence="1">
    <location>
        <begin position="12"/>
        <end position="31"/>
    </location>
</feature>
<dbReference type="InParanoid" id="K9TD80"/>
<name>K9TD80_9CYAN</name>
<reference evidence="2 3" key="1">
    <citation type="submission" date="2012-06" db="EMBL/GenBank/DDBJ databases">
        <title>Finished chromosome of genome of Oscillatoria acuminata PCC 6304.</title>
        <authorList>
            <consortium name="US DOE Joint Genome Institute"/>
            <person name="Gugger M."/>
            <person name="Coursin T."/>
            <person name="Rippka R."/>
            <person name="Tandeau De Marsac N."/>
            <person name="Huntemann M."/>
            <person name="Wei C.-L."/>
            <person name="Han J."/>
            <person name="Detter J.C."/>
            <person name="Han C."/>
            <person name="Tapia R."/>
            <person name="Davenport K."/>
            <person name="Daligault H."/>
            <person name="Erkkila T."/>
            <person name="Gu W."/>
            <person name="Munk A.C.C."/>
            <person name="Teshima H."/>
            <person name="Xu Y."/>
            <person name="Chain P."/>
            <person name="Chen A."/>
            <person name="Krypides N."/>
            <person name="Mavromatis K."/>
            <person name="Markowitz V."/>
            <person name="Szeto E."/>
            <person name="Ivanova N."/>
            <person name="Mikhailova N."/>
            <person name="Ovchinnikova G."/>
            <person name="Pagani I."/>
            <person name="Pati A."/>
            <person name="Goodwin L."/>
            <person name="Peters L."/>
            <person name="Pitluck S."/>
            <person name="Woyke T."/>
            <person name="Kerfeld C."/>
        </authorList>
    </citation>
    <scope>NUCLEOTIDE SEQUENCE [LARGE SCALE GENOMIC DNA]</scope>
    <source>
        <strain evidence="2 3">PCC 6304</strain>
    </source>
</reference>
<dbReference type="AlphaFoldDB" id="K9TD80"/>
<evidence type="ECO:0000313" key="2">
    <source>
        <dbReference type="EMBL" id="AFY80495.1"/>
    </source>
</evidence>
<dbReference type="HOGENOM" id="CLU_1843115_0_0_3"/>
<protein>
    <recommendedName>
        <fullName evidence="4">DUF3021 domain-containing protein</fullName>
    </recommendedName>
</protein>
<dbReference type="KEGG" id="oac:Oscil6304_0758"/>
<gene>
    <name evidence="2" type="ORF">Oscil6304_0758</name>
</gene>